<dbReference type="EMBL" id="SRLO01001008">
    <property type="protein sequence ID" value="TNN42849.1"/>
    <property type="molecule type" value="Genomic_DNA"/>
</dbReference>
<protein>
    <submittedName>
        <fullName evidence="1">Uncharacterized protein</fullName>
    </submittedName>
</protein>
<proteinExistence type="predicted"/>
<gene>
    <name evidence="1" type="ORF">EYF80_046962</name>
</gene>
<accession>A0A4Z2FP00</accession>
<sequence length="75" mass="8575">MGNRWDGREDQVKGMRLTRWAGSEAVCAADASRTLDLSRGVQTHVSPERRGIHIHEERSPDNMMYYTSLRVTQAE</sequence>
<comment type="caution">
    <text evidence="1">The sequence shown here is derived from an EMBL/GenBank/DDBJ whole genome shotgun (WGS) entry which is preliminary data.</text>
</comment>
<name>A0A4Z2FP00_9TELE</name>
<organism evidence="1 2">
    <name type="scientific">Liparis tanakae</name>
    <name type="common">Tanaka's snailfish</name>
    <dbReference type="NCBI Taxonomy" id="230148"/>
    <lineage>
        <taxon>Eukaryota</taxon>
        <taxon>Metazoa</taxon>
        <taxon>Chordata</taxon>
        <taxon>Craniata</taxon>
        <taxon>Vertebrata</taxon>
        <taxon>Euteleostomi</taxon>
        <taxon>Actinopterygii</taxon>
        <taxon>Neopterygii</taxon>
        <taxon>Teleostei</taxon>
        <taxon>Neoteleostei</taxon>
        <taxon>Acanthomorphata</taxon>
        <taxon>Eupercaria</taxon>
        <taxon>Perciformes</taxon>
        <taxon>Cottioidei</taxon>
        <taxon>Cottales</taxon>
        <taxon>Liparidae</taxon>
        <taxon>Liparis</taxon>
    </lineage>
</organism>
<dbReference type="Proteomes" id="UP000314294">
    <property type="component" value="Unassembled WGS sequence"/>
</dbReference>
<evidence type="ECO:0000313" key="2">
    <source>
        <dbReference type="Proteomes" id="UP000314294"/>
    </source>
</evidence>
<evidence type="ECO:0000313" key="1">
    <source>
        <dbReference type="EMBL" id="TNN42849.1"/>
    </source>
</evidence>
<reference evidence="1 2" key="1">
    <citation type="submission" date="2019-03" db="EMBL/GenBank/DDBJ databases">
        <title>First draft genome of Liparis tanakae, snailfish: a comprehensive survey of snailfish specific genes.</title>
        <authorList>
            <person name="Kim W."/>
            <person name="Song I."/>
            <person name="Jeong J.-H."/>
            <person name="Kim D."/>
            <person name="Kim S."/>
            <person name="Ryu S."/>
            <person name="Song J.Y."/>
            <person name="Lee S.K."/>
        </authorList>
    </citation>
    <scope>NUCLEOTIDE SEQUENCE [LARGE SCALE GENOMIC DNA]</scope>
    <source>
        <tissue evidence="1">Muscle</tissue>
    </source>
</reference>
<keyword evidence="2" id="KW-1185">Reference proteome</keyword>
<dbReference type="AlphaFoldDB" id="A0A4Z2FP00"/>